<keyword evidence="4" id="KW-1185">Reference proteome</keyword>
<dbReference type="STRING" id="1635173.WH52_11950"/>
<dbReference type="Pfam" id="PF11954">
    <property type="entry name" value="DUF3471"/>
    <property type="match status" value="1"/>
</dbReference>
<dbReference type="Proteomes" id="UP000194221">
    <property type="component" value="Unassembled WGS sequence"/>
</dbReference>
<name>A0A1Y2PA77_9FLAO</name>
<sequence length="498" mass="56960">MKKKSFLALLFVFVLKVNSQQKGIYNNLKGLDTEIESLMKAYKTVGLTVSIAKNHKVIYAKSFGYSDLKNKVKVNANTLFPIGSVTKQFTSALIGIYQGKGKLSVYDKPKKHISYLQFNSNEMNNLITIEDLLAHRSGIGNVDGTHVFFPTKSIKAHIQRVQYLTPNSQVREKFDYSNMGYAILGAIGETITGKKWEKNLSDEIFKPLEMNRSNTNLRDLENARNVSLGYSVNRKGKIVKVLYENQFESIASGAINSTLNDMTNWMLMLLNKGKYKGTQIIPEKFLEESFSEHNIIQGSFSFKKKYNLLNDAYGYGWFTHNYKNLYRVNHEGNVSGFTSSITLYPYKELGIVILTNQGSANLLTKAITDIITNRILNLKRKRWDEYTVNYGIESDVFSERTTLKRNQSYSKYVGKYTNKGYGTLEITESSDNKLQVIFPALKMGLKSEKNDVFNSYRIVETHQNTPSFNFKFIESDKGKILELVINFQQEPVIFKKEQ</sequence>
<accession>A0A1Y2PA77</accession>
<dbReference type="InterPro" id="IPR001466">
    <property type="entry name" value="Beta-lactam-related"/>
</dbReference>
<dbReference type="AlphaFoldDB" id="A0A1Y2PA77"/>
<dbReference type="SUPFAM" id="SSF56601">
    <property type="entry name" value="beta-lactamase/transpeptidase-like"/>
    <property type="match status" value="1"/>
</dbReference>
<feature type="domain" description="Beta-lactamase-related" evidence="1">
    <location>
        <begin position="32"/>
        <end position="359"/>
    </location>
</feature>
<dbReference type="InterPro" id="IPR021860">
    <property type="entry name" value="Peptidase_S12_Pab87-rel_C"/>
</dbReference>
<evidence type="ECO:0008006" key="5">
    <source>
        <dbReference type="Google" id="ProtNLM"/>
    </source>
</evidence>
<dbReference type="PANTHER" id="PTHR46825">
    <property type="entry name" value="D-ALANYL-D-ALANINE-CARBOXYPEPTIDASE/ENDOPEPTIDASE AMPH"/>
    <property type="match status" value="1"/>
</dbReference>
<organism evidence="3 4">
    <name type="scientific">Tenacibaculum holothuriorum</name>
    <dbReference type="NCBI Taxonomy" id="1635173"/>
    <lineage>
        <taxon>Bacteria</taxon>
        <taxon>Pseudomonadati</taxon>
        <taxon>Bacteroidota</taxon>
        <taxon>Flavobacteriia</taxon>
        <taxon>Flavobacteriales</taxon>
        <taxon>Flavobacteriaceae</taxon>
        <taxon>Tenacibaculum</taxon>
    </lineage>
</organism>
<protein>
    <recommendedName>
        <fullName evidence="5">Beta-lactamase</fullName>
    </recommendedName>
</protein>
<dbReference type="Gene3D" id="3.40.710.10">
    <property type="entry name" value="DD-peptidase/beta-lactamase superfamily"/>
    <property type="match status" value="1"/>
</dbReference>
<evidence type="ECO:0000259" key="2">
    <source>
        <dbReference type="Pfam" id="PF11954"/>
    </source>
</evidence>
<dbReference type="InParanoid" id="A0A1Y2PA77"/>
<evidence type="ECO:0000259" key="1">
    <source>
        <dbReference type="Pfam" id="PF00144"/>
    </source>
</evidence>
<feature type="domain" description="Peptidase S12 Pab87-related C-terminal" evidence="2">
    <location>
        <begin position="406"/>
        <end position="487"/>
    </location>
</feature>
<dbReference type="InterPro" id="IPR050491">
    <property type="entry name" value="AmpC-like"/>
</dbReference>
<dbReference type="OrthoDB" id="9793489at2"/>
<reference evidence="3 4" key="1">
    <citation type="submission" date="2015-03" db="EMBL/GenBank/DDBJ databases">
        <title>Genome sequence of Tenacibaculum sp. S2-2, isolated from intestinal microbiota of sea cucumber, Apostichopus japonicas.</title>
        <authorList>
            <person name="Shao Z."/>
            <person name="Wang L."/>
            <person name="Li X."/>
        </authorList>
    </citation>
    <scope>NUCLEOTIDE SEQUENCE [LARGE SCALE GENOMIC DNA]</scope>
    <source>
        <strain evidence="3 4">S2-2</strain>
    </source>
</reference>
<gene>
    <name evidence="3" type="ORF">WH52_11950</name>
</gene>
<dbReference type="RefSeq" id="WP_086031196.1">
    <property type="nucleotide sequence ID" value="NZ_LAPZ01000012.1"/>
</dbReference>
<comment type="caution">
    <text evidence="3">The sequence shown here is derived from an EMBL/GenBank/DDBJ whole genome shotgun (WGS) entry which is preliminary data.</text>
</comment>
<dbReference type="InterPro" id="IPR012338">
    <property type="entry name" value="Beta-lactam/transpept-like"/>
</dbReference>
<proteinExistence type="predicted"/>
<dbReference type="Pfam" id="PF00144">
    <property type="entry name" value="Beta-lactamase"/>
    <property type="match status" value="1"/>
</dbReference>
<dbReference type="EMBL" id="LAPZ01000012">
    <property type="protein sequence ID" value="OSY87353.1"/>
    <property type="molecule type" value="Genomic_DNA"/>
</dbReference>
<dbReference type="PANTHER" id="PTHR46825:SF15">
    <property type="entry name" value="BETA-LACTAMASE-RELATED DOMAIN-CONTAINING PROTEIN"/>
    <property type="match status" value="1"/>
</dbReference>
<evidence type="ECO:0000313" key="4">
    <source>
        <dbReference type="Proteomes" id="UP000194221"/>
    </source>
</evidence>
<dbReference type="Gene3D" id="2.40.128.600">
    <property type="match status" value="1"/>
</dbReference>
<evidence type="ECO:0000313" key="3">
    <source>
        <dbReference type="EMBL" id="OSY87353.1"/>
    </source>
</evidence>